<protein>
    <submittedName>
        <fullName evidence="3">Pyruvate, water dikinase</fullName>
    </submittedName>
</protein>
<keyword evidence="3" id="KW-0808">Transferase</keyword>
<sequence length="798" mass="86254">MKDTARRAPERTEPAILQLSEVTDTSVGGKAYGLSRLTGMGLAVPPAFVIRHAQRGRYPDGLREAWEALGKHPVAVRSSAEGEDGADDSFAGQYDTVLDVQGYDALLSAIDQCVASLYSERAREYAGRQEGDAATMNIVVQRMVNARAAGVAFTADPVSARRDVLVIDAVAGLGEALVSGEATPDHFALDRQDKVIHQSLAGEAAVLSAEDLAGIARGARQAEVHEGHPLDLEWAIDADGELYWLQARPVTTLPADLNECDTTLPRPDDVLTISNIGEMMPGAVCPLTGSFTGWSIDYGLQHMQVAVGTRERIDKDWQVTAWAYGHLFLNLTGNIVMSAGVLGSTPEQTAQTLCGRPVPELKALPPLPTRRRVINTLRLLRYALGAPKVVQRFDAEVAGFHIAHLDDASSMMAQLSEKAWFYEHAMAVHIQSSSLSGFLSAIVENMVAKRSNHATLEEQAEAMRLLAGATEVESAEMVLQLDALVDHIASLPEARSSFCEAQTAAALHWLRHAPETGKQFEQFLAAHGHRGYRELCMRDPSWAEDQEQLVQSMQAGVRARLAGATTHSAHHASVDVVGLSRGLKWILPKAHNAVRRREHTKSHLVTVAHRFKRAFAHLGELLVSEGSLPDADLVYFFTFEELPGFVASQDPAMVRQAELRRAALPFQQRFDFPEISVGAPTPLQEQVTDAGEGKIAGRPASSGVVEGTARVAHTLAEAAELQPGEILVTPITDIGWTPYFSMIAGLVTDLGSAVSHGAVIAREYGLPCVVNSRVGTRVIKSGDRLRLDGDSGMVEILN</sequence>
<dbReference type="InterPro" id="IPR008279">
    <property type="entry name" value="PEP-util_enz_mobile_dom"/>
</dbReference>
<dbReference type="Pfam" id="PF00391">
    <property type="entry name" value="PEP-utilizers"/>
    <property type="match status" value="1"/>
</dbReference>
<dbReference type="RefSeq" id="WP_149611344.1">
    <property type="nucleotide sequence ID" value="NZ_VTUX01000004.1"/>
</dbReference>
<keyword evidence="3" id="KW-0670">Pyruvate</keyword>
<dbReference type="Gene3D" id="3.30.470.20">
    <property type="entry name" value="ATP-grasp fold, B domain"/>
    <property type="match status" value="2"/>
</dbReference>
<dbReference type="SUPFAM" id="SSF56059">
    <property type="entry name" value="Glutathione synthetase ATP-binding domain-like"/>
    <property type="match status" value="1"/>
</dbReference>
<feature type="domain" description="PEP-utilising enzyme mobile" evidence="1">
    <location>
        <begin position="722"/>
        <end position="792"/>
    </location>
</feature>
<feature type="domain" description="Pyruvate phosphate dikinase AMP/ATP-binding" evidence="2">
    <location>
        <begin position="203"/>
        <end position="255"/>
    </location>
</feature>
<dbReference type="GO" id="GO:0005524">
    <property type="term" value="F:ATP binding"/>
    <property type="evidence" value="ECO:0007669"/>
    <property type="project" value="InterPro"/>
</dbReference>
<dbReference type="EMBL" id="VTUX01000004">
    <property type="protein sequence ID" value="KAA1191908.1"/>
    <property type="molecule type" value="Genomic_DNA"/>
</dbReference>
<dbReference type="InterPro" id="IPR002192">
    <property type="entry name" value="PPDK_AMP/ATP-bd"/>
</dbReference>
<keyword evidence="4" id="KW-1185">Reference proteome</keyword>
<dbReference type="SUPFAM" id="SSF52009">
    <property type="entry name" value="Phosphohistidine domain"/>
    <property type="match status" value="1"/>
</dbReference>
<dbReference type="PANTHER" id="PTHR43615:SF1">
    <property type="entry name" value="PPDK_N DOMAIN-CONTAINING PROTEIN"/>
    <property type="match status" value="1"/>
</dbReference>
<evidence type="ECO:0000313" key="4">
    <source>
        <dbReference type="Proteomes" id="UP000323708"/>
    </source>
</evidence>
<reference evidence="3 4" key="1">
    <citation type="submission" date="2019-09" db="EMBL/GenBank/DDBJ databases">
        <authorList>
            <person name="Chen X.-Y."/>
        </authorList>
    </citation>
    <scope>NUCLEOTIDE SEQUENCE [LARGE SCALE GENOMIC DNA]</scope>
    <source>
        <strain evidence="3 4">NY5</strain>
    </source>
</reference>
<accession>A0A5B0WZZ0</accession>
<dbReference type="AlphaFoldDB" id="A0A5B0WZZ0"/>
<dbReference type="Gene3D" id="3.30.1490.20">
    <property type="entry name" value="ATP-grasp fold, A domain"/>
    <property type="match status" value="1"/>
</dbReference>
<name>A0A5B0WZZ0_9GAMM</name>
<dbReference type="InterPro" id="IPR051549">
    <property type="entry name" value="PEP_Utilizing_Enz"/>
</dbReference>
<keyword evidence="3" id="KW-0418">Kinase</keyword>
<dbReference type="GO" id="GO:0016301">
    <property type="term" value="F:kinase activity"/>
    <property type="evidence" value="ECO:0007669"/>
    <property type="project" value="UniProtKB-KW"/>
</dbReference>
<organism evidence="3 4">
    <name type="scientific">Pseudohalioglobus sediminis</name>
    <dbReference type="NCBI Taxonomy" id="2606449"/>
    <lineage>
        <taxon>Bacteria</taxon>
        <taxon>Pseudomonadati</taxon>
        <taxon>Pseudomonadota</taxon>
        <taxon>Gammaproteobacteria</taxon>
        <taxon>Cellvibrionales</taxon>
        <taxon>Halieaceae</taxon>
        <taxon>Pseudohalioglobus</taxon>
    </lineage>
</organism>
<proteinExistence type="predicted"/>
<gene>
    <name evidence="3" type="ORF">F0M18_10300</name>
</gene>
<dbReference type="Pfam" id="PF01326">
    <property type="entry name" value="PPDK_N"/>
    <property type="match status" value="2"/>
</dbReference>
<dbReference type="PANTHER" id="PTHR43615">
    <property type="entry name" value="PHOSPHOENOLPYRUVATE SYNTHASE-RELATED"/>
    <property type="match status" value="1"/>
</dbReference>
<evidence type="ECO:0000313" key="3">
    <source>
        <dbReference type="EMBL" id="KAA1191908.1"/>
    </source>
</evidence>
<dbReference type="Proteomes" id="UP000323708">
    <property type="component" value="Unassembled WGS sequence"/>
</dbReference>
<evidence type="ECO:0000259" key="1">
    <source>
        <dbReference type="Pfam" id="PF00391"/>
    </source>
</evidence>
<dbReference type="InterPro" id="IPR013815">
    <property type="entry name" value="ATP_grasp_subdomain_1"/>
</dbReference>
<feature type="domain" description="Pyruvate phosphate dikinase AMP/ATP-binding" evidence="2">
    <location>
        <begin position="62"/>
        <end position="202"/>
    </location>
</feature>
<dbReference type="Gene3D" id="3.50.30.10">
    <property type="entry name" value="Phosphohistidine domain"/>
    <property type="match status" value="1"/>
</dbReference>
<evidence type="ECO:0000259" key="2">
    <source>
        <dbReference type="Pfam" id="PF01326"/>
    </source>
</evidence>
<comment type="caution">
    <text evidence="3">The sequence shown here is derived from an EMBL/GenBank/DDBJ whole genome shotgun (WGS) entry which is preliminary data.</text>
</comment>
<dbReference type="InterPro" id="IPR036637">
    <property type="entry name" value="Phosphohistidine_dom_sf"/>
</dbReference>